<evidence type="ECO:0000259" key="2">
    <source>
        <dbReference type="Pfam" id="PF22974"/>
    </source>
</evidence>
<evidence type="ECO:0008006" key="6">
    <source>
        <dbReference type="Google" id="ProtNLM"/>
    </source>
</evidence>
<keyword evidence="1" id="KW-0732">Signal</keyword>
<evidence type="ECO:0000259" key="3">
    <source>
        <dbReference type="Pfam" id="PF23865"/>
    </source>
</evidence>
<feature type="domain" description="DUF7223" evidence="3">
    <location>
        <begin position="237"/>
        <end position="401"/>
    </location>
</feature>
<feature type="chain" id="PRO_5046695973" description="Isoamyl alcohol" evidence="1">
    <location>
        <begin position="22"/>
        <end position="486"/>
    </location>
</feature>
<evidence type="ECO:0000313" key="5">
    <source>
        <dbReference type="Proteomes" id="UP001595075"/>
    </source>
</evidence>
<comment type="caution">
    <text evidence="4">The sequence shown here is derived from an EMBL/GenBank/DDBJ whole genome shotgun (WGS) entry which is preliminary data.</text>
</comment>
<keyword evidence="5" id="KW-1185">Reference proteome</keyword>
<protein>
    <recommendedName>
        <fullName evidence="6">Isoamyl alcohol</fullName>
    </recommendedName>
</protein>
<dbReference type="InterPro" id="IPR055647">
    <property type="entry name" value="DUF7223"/>
</dbReference>
<dbReference type="Proteomes" id="UP001595075">
    <property type="component" value="Unassembled WGS sequence"/>
</dbReference>
<accession>A0ABR4C1C5</accession>
<dbReference type="Pfam" id="PF22974">
    <property type="entry name" value="DUF7029"/>
    <property type="match status" value="1"/>
</dbReference>
<evidence type="ECO:0000313" key="4">
    <source>
        <dbReference type="EMBL" id="KAL2063139.1"/>
    </source>
</evidence>
<reference evidence="4 5" key="1">
    <citation type="journal article" date="2024" name="Commun. Biol.">
        <title>Comparative genomic analysis of thermophilic fungi reveals convergent evolutionary adaptations and gene losses.</title>
        <authorList>
            <person name="Steindorff A.S."/>
            <person name="Aguilar-Pontes M.V."/>
            <person name="Robinson A.J."/>
            <person name="Andreopoulos B."/>
            <person name="LaButti K."/>
            <person name="Kuo A."/>
            <person name="Mondo S."/>
            <person name="Riley R."/>
            <person name="Otillar R."/>
            <person name="Haridas S."/>
            <person name="Lipzen A."/>
            <person name="Grimwood J."/>
            <person name="Schmutz J."/>
            <person name="Clum A."/>
            <person name="Reid I.D."/>
            <person name="Moisan M.C."/>
            <person name="Butler G."/>
            <person name="Nguyen T.T.M."/>
            <person name="Dewar K."/>
            <person name="Conant G."/>
            <person name="Drula E."/>
            <person name="Henrissat B."/>
            <person name="Hansel C."/>
            <person name="Singer S."/>
            <person name="Hutchinson M.I."/>
            <person name="de Vries R.P."/>
            <person name="Natvig D.O."/>
            <person name="Powell A.J."/>
            <person name="Tsang A."/>
            <person name="Grigoriev I.V."/>
        </authorList>
    </citation>
    <scope>NUCLEOTIDE SEQUENCE [LARGE SCALE GENOMIC DNA]</scope>
    <source>
        <strain evidence="4 5">CBS 494.80</strain>
    </source>
</reference>
<dbReference type="Pfam" id="PF23865">
    <property type="entry name" value="DUF7223"/>
    <property type="match status" value="1"/>
</dbReference>
<proteinExistence type="predicted"/>
<dbReference type="InterPro" id="IPR054293">
    <property type="entry name" value="DUF7029"/>
</dbReference>
<organism evidence="4 5">
    <name type="scientific">Oculimacula yallundae</name>
    <dbReference type="NCBI Taxonomy" id="86028"/>
    <lineage>
        <taxon>Eukaryota</taxon>
        <taxon>Fungi</taxon>
        <taxon>Dikarya</taxon>
        <taxon>Ascomycota</taxon>
        <taxon>Pezizomycotina</taxon>
        <taxon>Leotiomycetes</taxon>
        <taxon>Helotiales</taxon>
        <taxon>Ploettnerulaceae</taxon>
        <taxon>Oculimacula</taxon>
    </lineage>
</organism>
<sequence length="486" mass="51544">MHSFISTIASTAFVFSSFASAAPVVTVPGPAAPAAPIVPPIILAPVRSSRLSTASVSTLAAAKVQPIAPHRDVILQYASTDPNQAMTASVNATMKFPSVLLEDIDSISKVDCSAKSVSVTFNNKADYDETAKDWPASGFVLFTNHLGDCDTDNQRGLYIVDSVTRNDKTLTVIAASTKSTFDNSTSEMTVDYTKPSNAKRAIAGSWFADIPKSLVLQDDPTKKSIAVSVHDPKLGGDLSVNGHLHFSWLKLKPTSFFVDIDLGLSASINVKATASVSSGNDVLQFAPASLTVSAFSIPGILDVGPAIAFKMGCEISASGTAEISADLTAEITNGHAHIDFLDKTKTVSSGWKPVFKHAVNVSAAIEAQVNPFVELTAEMAVKFLGGLLDLSSGVTAKPTLLNVFSLQAQFNIDNANKITIPPATDKNCINGFFFSSTFNFVVTAFVTQFYDVEVFRFDAPVFDSGCWTWAPDVIAGTAKPPRALIE</sequence>
<name>A0ABR4C1C5_9HELO</name>
<dbReference type="EMBL" id="JAZHXI010000016">
    <property type="protein sequence ID" value="KAL2063139.1"/>
    <property type="molecule type" value="Genomic_DNA"/>
</dbReference>
<feature type="domain" description="DUF7029" evidence="2">
    <location>
        <begin position="92"/>
        <end position="188"/>
    </location>
</feature>
<evidence type="ECO:0000256" key="1">
    <source>
        <dbReference type="SAM" id="SignalP"/>
    </source>
</evidence>
<feature type="signal peptide" evidence="1">
    <location>
        <begin position="1"/>
        <end position="21"/>
    </location>
</feature>
<gene>
    <name evidence="4" type="ORF">VTL71DRAFT_6211</name>
</gene>